<dbReference type="PANTHER" id="PTHR33514:SF1">
    <property type="entry name" value="ABC TRANSPORTER PERMEASE"/>
    <property type="match status" value="1"/>
</dbReference>
<protein>
    <submittedName>
        <fullName evidence="6">Energy-coupling factor transporter transmembrane protein EcfT</fullName>
    </submittedName>
</protein>
<organism evidence="6 7">
    <name type="scientific">Streptococcus panodentis</name>
    <dbReference type="NCBI Taxonomy" id="1581472"/>
    <lineage>
        <taxon>Bacteria</taxon>
        <taxon>Bacillati</taxon>
        <taxon>Bacillota</taxon>
        <taxon>Bacilli</taxon>
        <taxon>Lactobacillales</taxon>
        <taxon>Streptococcaceae</taxon>
        <taxon>Streptococcus</taxon>
    </lineage>
</organism>
<accession>A0ABS5AYB9</accession>
<dbReference type="PANTHER" id="PTHR33514">
    <property type="entry name" value="PROTEIN ABCI12, CHLOROPLASTIC"/>
    <property type="match status" value="1"/>
</dbReference>
<dbReference type="EMBL" id="QFAY01000017">
    <property type="protein sequence ID" value="MBP2621426.1"/>
    <property type="molecule type" value="Genomic_DNA"/>
</dbReference>
<dbReference type="RefSeq" id="WP_209551572.1">
    <property type="nucleotide sequence ID" value="NZ_QFAY01000017.1"/>
</dbReference>
<keyword evidence="7" id="KW-1185">Reference proteome</keyword>
<comment type="caution">
    <text evidence="6">The sequence shown here is derived from an EMBL/GenBank/DDBJ whole genome shotgun (WGS) entry which is preliminary data.</text>
</comment>
<proteinExistence type="predicted"/>
<dbReference type="Proteomes" id="UP001519349">
    <property type="component" value="Unassembled WGS sequence"/>
</dbReference>
<dbReference type="CDD" id="cd16914">
    <property type="entry name" value="EcfT"/>
    <property type="match status" value="1"/>
</dbReference>
<evidence type="ECO:0000256" key="1">
    <source>
        <dbReference type="ARBA" id="ARBA00004141"/>
    </source>
</evidence>
<keyword evidence="3 5" id="KW-1133">Transmembrane helix</keyword>
<keyword evidence="4 5" id="KW-0472">Membrane</keyword>
<dbReference type="Pfam" id="PF02361">
    <property type="entry name" value="CbiQ"/>
    <property type="match status" value="1"/>
</dbReference>
<evidence type="ECO:0000256" key="2">
    <source>
        <dbReference type="ARBA" id="ARBA00022692"/>
    </source>
</evidence>
<gene>
    <name evidence="6" type="ORF">DHL47_08855</name>
</gene>
<reference evidence="6 7" key="1">
    <citation type="submission" date="2018-05" db="EMBL/GenBank/DDBJ databases">
        <title>Draft genome sequence of Streptococcus panodentis CCUG 70867T.</title>
        <authorList>
            <person name="Salva-Serra F."/>
            <person name="Mendez V."/>
            <person name="Jaen-Luchoro D."/>
            <person name="Gonzales-Siles L."/>
            <person name="Karlsson R."/>
            <person name="Engstrom-Jakobsson H."/>
            <person name="Busquets A."/>
            <person name="Gomila M."/>
            <person name="Pineiro-Iglesias B."/>
            <person name="Bennasar-Figueras A."/>
            <person name="Seeger M."/>
            <person name="Moore E."/>
        </authorList>
    </citation>
    <scope>NUCLEOTIDE SEQUENCE [LARGE SCALE GENOMIC DNA]</scope>
    <source>
        <strain evidence="6 7">CCUG 70867</strain>
    </source>
</reference>
<feature type="transmembrane region" description="Helical" evidence="5">
    <location>
        <begin position="249"/>
        <end position="268"/>
    </location>
</feature>
<evidence type="ECO:0000256" key="3">
    <source>
        <dbReference type="ARBA" id="ARBA00022989"/>
    </source>
</evidence>
<feature type="transmembrane region" description="Helical" evidence="5">
    <location>
        <begin position="26"/>
        <end position="56"/>
    </location>
</feature>
<evidence type="ECO:0000256" key="5">
    <source>
        <dbReference type="SAM" id="Phobius"/>
    </source>
</evidence>
<evidence type="ECO:0000313" key="7">
    <source>
        <dbReference type="Proteomes" id="UP001519349"/>
    </source>
</evidence>
<feature type="transmembrane region" description="Helical" evidence="5">
    <location>
        <begin position="116"/>
        <end position="137"/>
    </location>
</feature>
<evidence type="ECO:0000256" key="4">
    <source>
        <dbReference type="ARBA" id="ARBA00023136"/>
    </source>
</evidence>
<feature type="transmembrane region" description="Helical" evidence="5">
    <location>
        <begin position="68"/>
        <end position="88"/>
    </location>
</feature>
<dbReference type="InterPro" id="IPR003339">
    <property type="entry name" value="ABC/ECF_trnsptr_transmembrane"/>
</dbReference>
<keyword evidence="2 5" id="KW-0812">Transmembrane</keyword>
<name>A0ABS5AYB9_9STRE</name>
<evidence type="ECO:0000313" key="6">
    <source>
        <dbReference type="EMBL" id="MBP2621426.1"/>
    </source>
</evidence>
<sequence>MLNQQKLIGYHAGTTFLHRLSGASKLIFFLVVSVAAMVSYDTRFLLFIALASLALFRLSHIRLRDISFVLAFAGAFAALNILMVYLFAPQYAVEIYGAKDVLWTGFGAYNLTSQELFYLLNLLLKYFSTIPLALIFLMTTQPSQFASSLNQIGISYKIAYAVSLTLRYIPDLQEEFYLIKMSQEARGLELSKKAKLAQRVKGNLQIITPLIFSSLERINTIATAMELRRFGKNKKRTWYTYQAFGKLDFLVMALAAALFLLSLSLFAVNQGRFYNPWA</sequence>
<comment type="subcellular location">
    <subcellularLocation>
        <location evidence="1">Membrane</location>
        <topology evidence="1">Multi-pass membrane protein</topology>
    </subcellularLocation>
</comment>